<reference evidence="2" key="1">
    <citation type="submission" date="2022-08" db="EMBL/GenBank/DDBJ databases">
        <authorList>
            <person name="Marques A."/>
        </authorList>
    </citation>
    <scope>NUCLEOTIDE SEQUENCE</scope>
    <source>
        <strain evidence="2">RhyPub2mFocal</strain>
        <tissue evidence="2">Leaves</tissue>
    </source>
</reference>
<proteinExistence type="predicted"/>
<protein>
    <submittedName>
        <fullName evidence="2">Uncharacterized protein</fullName>
    </submittedName>
</protein>
<keyword evidence="3" id="KW-1185">Reference proteome</keyword>
<organism evidence="2 3">
    <name type="scientific">Rhynchospora pubera</name>
    <dbReference type="NCBI Taxonomy" id="906938"/>
    <lineage>
        <taxon>Eukaryota</taxon>
        <taxon>Viridiplantae</taxon>
        <taxon>Streptophyta</taxon>
        <taxon>Embryophyta</taxon>
        <taxon>Tracheophyta</taxon>
        <taxon>Spermatophyta</taxon>
        <taxon>Magnoliopsida</taxon>
        <taxon>Liliopsida</taxon>
        <taxon>Poales</taxon>
        <taxon>Cyperaceae</taxon>
        <taxon>Cyperoideae</taxon>
        <taxon>Rhynchosporeae</taxon>
        <taxon>Rhynchospora</taxon>
    </lineage>
</organism>
<dbReference type="InterPro" id="IPR002213">
    <property type="entry name" value="UDP_glucos_trans"/>
</dbReference>
<dbReference type="EMBL" id="JAMFTS010000005">
    <property type="protein sequence ID" value="KAJ4755974.1"/>
    <property type="molecule type" value="Genomic_DNA"/>
</dbReference>
<evidence type="ECO:0000256" key="1">
    <source>
        <dbReference type="ARBA" id="ARBA00022679"/>
    </source>
</evidence>
<keyword evidence="1" id="KW-0808">Transferase</keyword>
<evidence type="ECO:0000313" key="2">
    <source>
        <dbReference type="EMBL" id="KAJ4755974.1"/>
    </source>
</evidence>
<dbReference type="Gene3D" id="3.40.50.2000">
    <property type="entry name" value="Glycogen Phosphorylase B"/>
    <property type="match status" value="2"/>
</dbReference>
<gene>
    <name evidence="2" type="ORF">LUZ62_090379</name>
</gene>
<dbReference type="PANTHER" id="PTHR48045">
    <property type="entry name" value="UDP-GLYCOSYLTRANSFERASE 72B1"/>
    <property type="match status" value="1"/>
</dbReference>
<dbReference type="Proteomes" id="UP001140206">
    <property type="component" value="Chromosome 5"/>
</dbReference>
<evidence type="ECO:0000313" key="3">
    <source>
        <dbReference type="Proteomes" id="UP001140206"/>
    </source>
</evidence>
<comment type="caution">
    <text evidence="2">The sequence shown here is derived from an EMBL/GenBank/DDBJ whole genome shotgun (WGS) entry which is preliminary data.</text>
</comment>
<dbReference type="SUPFAM" id="SSF53756">
    <property type="entry name" value="UDP-Glycosyltransferase/glycogen phosphorylase"/>
    <property type="match status" value="1"/>
</dbReference>
<name>A0AAV8CK93_9POAL</name>
<dbReference type="Pfam" id="PF00201">
    <property type="entry name" value="UDPGT"/>
    <property type="match status" value="1"/>
</dbReference>
<accession>A0AAV8CK93</accession>
<dbReference type="CDD" id="cd03784">
    <property type="entry name" value="GT1_Gtf-like"/>
    <property type="match status" value="1"/>
</dbReference>
<dbReference type="PANTHER" id="PTHR48045:SF20">
    <property type="entry name" value="UDP-RHAMNOSE:RHAMNOSYLTRANSFERASE 1"/>
    <property type="match status" value="1"/>
</dbReference>
<sequence>MEMNRGDYNLHIAVVATEDSEHLPELIHLATSITEQGHNVSFASTLSGLKAIRIDPSNPHFSKLELIPLQENNVREAFDTFVQQANQAVDWVLFDITTLWVPEVTEKLGIYSAYITFQTASTYEFLLAAINNNEIPSVDDLLPQNLGALRTYHFQEAKAVHDQLLKCDAQEVPLYSRIKTAIDWCDVVALSSYCDIEDELAKELTKTHKKYFSCIGHLPQTTTCEVSSSKYVMNPATVQEWLDKNNVRSVLFVALQNKNAITDEKVNAIAKGLVRFRLPFIWVVGNRQGGELHKLPTGFRGRTIDYGLVCKEWLPPANILGHPSIGGFLTNGNWTSWIDALDFGVPLILAPFPTSEVYNAMVIEAKKLGCEVERDAAGNFVDEHVAQALNFVMVDQAGGIVREKANAMRGVFRNLQTQYLSDFLDGLDVIKEGRVVNNRHSKGKKQLL</sequence>
<dbReference type="GO" id="GO:0008194">
    <property type="term" value="F:UDP-glycosyltransferase activity"/>
    <property type="evidence" value="ECO:0007669"/>
    <property type="project" value="InterPro"/>
</dbReference>
<dbReference type="AlphaFoldDB" id="A0AAV8CK93"/>